<sequence length="118" mass="12859">MKLIFEMVHNVVEPCTHFHTTRGSDLGVKICYQAIGGYEPPLYRAPSQSEALKCFGLGRALFSSPGFWTSSSNSHPERRGSEAFKGLRFGDIDCSACSSMTVRYCSHLSGGIYPSADG</sequence>
<dbReference type="AlphaFoldDB" id="A0A0G2J3D4"/>
<organism evidence="1 2">
    <name type="scientific">[Emmonsia] crescens</name>
    <dbReference type="NCBI Taxonomy" id="73230"/>
    <lineage>
        <taxon>Eukaryota</taxon>
        <taxon>Fungi</taxon>
        <taxon>Dikarya</taxon>
        <taxon>Ascomycota</taxon>
        <taxon>Pezizomycotina</taxon>
        <taxon>Eurotiomycetes</taxon>
        <taxon>Eurotiomycetidae</taxon>
        <taxon>Onygenales</taxon>
        <taxon>Ajellomycetaceae</taxon>
        <taxon>Emergomyces</taxon>
    </lineage>
</organism>
<gene>
    <name evidence="1" type="ORF">EMCG_09207</name>
</gene>
<protein>
    <submittedName>
        <fullName evidence="1">Uncharacterized protein</fullName>
    </submittedName>
</protein>
<name>A0A0G2J3D4_9EURO</name>
<accession>A0A0G2J3D4</accession>
<proteinExistence type="predicted"/>
<dbReference type="Proteomes" id="UP000034164">
    <property type="component" value="Unassembled WGS sequence"/>
</dbReference>
<dbReference type="EMBL" id="LCZI01000729">
    <property type="protein sequence ID" value="KKZ64889.1"/>
    <property type="molecule type" value="Genomic_DNA"/>
</dbReference>
<dbReference type="VEuPathDB" id="FungiDB:EMCG_09207"/>
<evidence type="ECO:0000313" key="2">
    <source>
        <dbReference type="Proteomes" id="UP000034164"/>
    </source>
</evidence>
<comment type="caution">
    <text evidence="1">The sequence shown here is derived from an EMBL/GenBank/DDBJ whole genome shotgun (WGS) entry which is preliminary data.</text>
</comment>
<reference evidence="2" key="1">
    <citation type="journal article" date="2015" name="PLoS Genet.">
        <title>The dynamic genome and transcriptome of the human fungal pathogen Blastomyces and close relative Emmonsia.</title>
        <authorList>
            <person name="Munoz J.F."/>
            <person name="Gauthier G.M."/>
            <person name="Desjardins C.A."/>
            <person name="Gallo J.E."/>
            <person name="Holder J."/>
            <person name="Sullivan T.D."/>
            <person name="Marty A.J."/>
            <person name="Carmen J.C."/>
            <person name="Chen Z."/>
            <person name="Ding L."/>
            <person name="Gujja S."/>
            <person name="Magrini V."/>
            <person name="Misas E."/>
            <person name="Mitreva M."/>
            <person name="Priest M."/>
            <person name="Saif S."/>
            <person name="Whiston E.A."/>
            <person name="Young S."/>
            <person name="Zeng Q."/>
            <person name="Goldman W.E."/>
            <person name="Mardis E.R."/>
            <person name="Taylor J.W."/>
            <person name="McEwen J.G."/>
            <person name="Clay O.K."/>
            <person name="Klein B.S."/>
            <person name="Cuomo C.A."/>
        </authorList>
    </citation>
    <scope>NUCLEOTIDE SEQUENCE [LARGE SCALE GENOMIC DNA]</scope>
    <source>
        <strain evidence="2">UAMH 3008</strain>
    </source>
</reference>
<evidence type="ECO:0000313" key="1">
    <source>
        <dbReference type="EMBL" id="KKZ64889.1"/>
    </source>
</evidence>